<accession>A0ABT5V9U8</accession>
<dbReference type="Proteomes" id="UP001219297">
    <property type="component" value="Unassembled WGS sequence"/>
</dbReference>
<gene>
    <name evidence="7" type="ORF">PWJ81_07805</name>
</gene>
<keyword evidence="3" id="KW-0732">Signal</keyword>
<protein>
    <submittedName>
        <fullName evidence="7">LPXTG cell wall anchor domain-containing protein</fullName>
    </submittedName>
</protein>
<name>A0ABT5V9U8_9ACTO</name>
<keyword evidence="5" id="KW-0812">Transmembrane</keyword>
<keyword evidence="2" id="KW-0964">Secreted</keyword>
<keyword evidence="8" id="KW-1185">Reference proteome</keyword>
<keyword evidence="4" id="KW-0572">Peptidoglycan-anchor</keyword>
<keyword evidence="5" id="KW-0472">Membrane</keyword>
<dbReference type="RefSeq" id="WP_274734587.1">
    <property type="nucleotide sequence ID" value="NZ_JARBHF010000037.1"/>
</dbReference>
<dbReference type="EMBL" id="JARBHI010000019">
    <property type="protein sequence ID" value="MDE1656971.1"/>
    <property type="molecule type" value="Genomic_DNA"/>
</dbReference>
<keyword evidence="1" id="KW-0134">Cell wall</keyword>
<reference evidence="7 8" key="1">
    <citation type="submission" date="2023-02" db="EMBL/GenBank/DDBJ databases">
        <title>Defining the Infant Male Urobiome and Moving Towards Mechanisms in Urobiome Research.</title>
        <authorList>
            <person name="Reasoner S."/>
            <person name="Flores V."/>
            <person name="Van Horn G."/>
            <person name="Morales G."/>
            <person name="Peard L."/>
            <person name="Abelson B."/>
            <person name="Manuel C."/>
            <person name="Lee J."/>
            <person name="Baker B."/>
            <person name="Williams T."/>
            <person name="Schmitz J."/>
            <person name="Clayton D."/>
            <person name="Hadjifrangiskou M."/>
        </authorList>
    </citation>
    <scope>NUCLEOTIDE SEQUENCE [LARGE SCALE GENOMIC DNA]</scope>
    <source>
        <strain evidence="7 8">AS1053</strain>
    </source>
</reference>
<dbReference type="NCBIfam" id="TIGR03382">
    <property type="entry name" value="GC_trans_RRR"/>
    <property type="match status" value="1"/>
</dbReference>
<evidence type="ECO:0000256" key="5">
    <source>
        <dbReference type="SAM" id="Phobius"/>
    </source>
</evidence>
<evidence type="ECO:0000313" key="8">
    <source>
        <dbReference type="Proteomes" id="UP001219297"/>
    </source>
</evidence>
<dbReference type="InterPro" id="IPR017756">
    <property type="entry name" value="TM_Gly-Cys-Arg_CS"/>
</dbReference>
<keyword evidence="5" id="KW-1133">Transmembrane helix</keyword>
<dbReference type="NCBIfam" id="TIGR01167">
    <property type="entry name" value="LPXTG_anchor"/>
    <property type="match status" value="1"/>
</dbReference>
<evidence type="ECO:0000256" key="1">
    <source>
        <dbReference type="ARBA" id="ARBA00022512"/>
    </source>
</evidence>
<sequence length="39" mass="4039">MKVKKLPKTGGEFSFGFAGAGALVAAGVAAGWLFRRRNA</sequence>
<proteinExistence type="predicted"/>
<comment type="caution">
    <text evidence="7">The sequence shown here is derived from an EMBL/GenBank/DDBJ whole genome shotgun (WGS) entry which is preliminary data.</text>
</comment>
<organism evidence="7 8">
    <name type="scientific">Actinotignum sanguinis</name>
    <dbReference type="NCBI Taxonomy" id="1445614"/>
    <lineage>
        <taxon>Bacteria</taxon>
        <taxon>Bacillati</taxon>
        <taxon>Actinomycetota</taxon>
        <taxon>Actinomycetes</taxon>
        <taxon>Actinomycetales</taxon>
        <taxon>Actinomycetaceae</taxon>
        <taxon>Actinotignum</taxon>
    </lineage>
</organism>
<dbReference type="InterPro" id="IPR019931">
    <property type="entry name" value="LPXTG_anchor"/>
</dbReference>
<evidence type="ECO:0000259" key="6">
    <source>
        <dbReference type="Pfam" id="PF00746"/>
    </source>
</evidence>
<evidence type="ECO:0000256" key="4">
    <source>
        <dbReference type="ARBA" id="ARBA00023088"/>
    </source>
</evidence>
<evidence type="ECO:0000256" key="3">
    <source>
        <dbReference type="ARBA" id="ARBA00022729"/>
    </source>
</evidence>
<feature type="domain" description="Gram-positive cocci surface proteins LPxTG" evidence="6">
    <location>
        <begin position="2"/>
        <end position="38"/>
    </location>
</feature>
<feature type="transmembrane region" description="Helical" evidence="5">
    <location>
        <begin position="13"/>
        <end position="34"/>
    </location>
</feature>
<evidence type="ECO:0000256" key="2">
    <source>
        <dbReference type="ARBA" id="ARBA00022525"/>
    </source>
</evidence>
<dbReference type="Pfam" id="PF00746">
    <property type="entry name" value="Gram_pos_anchor"/>
    <property type="match status" value="1"/>
</dbReference>
<evidence type="ECO:0000313" key="7">
    <source>
        <dbReference type="EMBL" id="MDE1656971.1"/>
    </source>
</evidence>